<reference evidence="2 3" key="1">
    <citation type="submission" date="2018-03" db="EMBL/GenBank/DDBJ databases">
        <title>Genome sequence of Moorella humiferrea DSM 23265.</title>
        <authorList>
            <person name="Poehlein A."/>
            <person name="Daniel R."/>
        </authorList>
    </citation>
    <scope>NUCLEOTIDE SEQUENCE [LARGE SCALE GENOMIC DNA]</scope>
    <source>
        <strain evidence="2 3">DSM 23265</strain>
    </source>
</reference>
<dbReference type="OrthoDB" id="8881899at2"/>
<dbReference type="Pfam" id="PF03401">
    <property type="entry name" value="TctC"/>
    <property type="match status" value="1"/>
</dbReference>
<dbReference type="SUPFAM" id="SSF53850">
    <property type="entry name" value="Periplasmic binding protein-like II"/>
    <property type="match status" value="1"/>
</dbReference>
<dbReference type="CDD" id="cd07012">
    <property type="entry name" value="PBP2_Bug_TTT"/>
    <property type="match status" value="1"/>
</dbReference>
<accession>A0A2T0AT68</accession>
<evidence type="ECO:0000313" key="2">
    <source>
        <dbReference type="EMBL" id="PRR73589.1"/>
    </source>
</evidence>
<dbReference type="EMBL" id="PVXM01000019">
    <property type="protein sequence ID" value="PRR73589.1"/>
    <property type="molecule type" value="Genomic_DNA"/>
</dbReference>
<organism evidence="2 3">
    <name type="scientific">Neomoorella humiferrea</name>
    <dbReference type="NCBI Taxonomy" id="676965"/>
    <lineage>
        <taxon>Bacteria</taxon>
        <taxon>Bacillati</taxon>
        <taxon>Bacillota</taxon>
        <taxon>Clostridia</taxon>
        <taxon>Neomoorellales</taxon>
        <taxon>Neomoorellaceae</taxon>
        <taxon>Neomoorella</taxon>
    </lineage>
</organism>
<dbReference type="PIRSF" id="PIRSF017082">
    <property type="entry name" value="YflP"/>
    <property type="match status" value="1"/>
</dbReference>
<keyword evidence="2" id="KW-0675">Receptor</keyword>
<keyword evidence="3" id="KW-1185">Reference proteome</keyword>
<dbReference type="AlphaFoldDB" id="A0A2T0AT68"/>
<dbReference type="InterPro" id="IPR005064">
    <property type="entry name" value="BUG"/>
</dbReference>
<dbReference type="Gene3D" id="3.40.190.150">
    <property type="entry name" value="Bordetella uptake gene, domain 1"/>
    <property type="match status" value="1"/>
</dbReference>
<gene>
    <name evidence="2" type="ORF">MOHU_11240</name>
</gene>
<dbReference type="RefSeq" id="WP_106005118.1">
    <property type="nucleotide sequence ID" value="NZ_CP136419.1"/>
</dbReference>
<comment type="caution">
    <text evidence="2">The sequence shown here is derived from an EMBL/GenBank/DDBJ whole genome shotgun (WGS) entry which is preliminary data.</text>
</comment>
<dbReference type="InterPro" id="IPR042100">
    <property type="entry name" value="Bug_dom1"/>
</dbReference>
<sequence>MKRKLVWVTFLLLLSIISLLIAGCGQKEGNNVNKGAVSEKYPTKPITLIVPFSAGGSSDMIARAMEKVSAKYLGQSLVVVNKPGGSATIGWNELASSKPDGYTIGITNISIVLQPLYGGTKYNYPQDLEPIAQAASIPVVLAVRADSPWKNVKEFIEYAKSHPGEIKYGHAGIGTSTHVAAEMFAKEAGIKIQQVPFQGGSEALTAFLGGHVQALFANPPEIKSYFNDGKIRILGVADEKRYPDFKDVPTFKEQGLNVVLSIWLGVGGPKGLPEDVKTKLAEGFKNIINDPEFKKVVTDQGMIVDYLSPQEFGAKWKSESERFAKLIKETGIGEQIASQKK</sequence>
<evidence type="ECO:0000256" key="1">
    <source>
        <dbReference type="ARBA" id="ARBA00006987"/>
    </source>
</evidence>
<dbReference type="PANTHER" id="PTHR42928:SF5">
    <property type="entry name" value="BLR1237 PROTEIN"/>
    <property type="match status" value="1"/>
</dbReference>
<proteinExistence type="inferred from homology"/>
<dbReference type="PROSITE" id="PS51257">
    <property type="entry name" value="PROKAR_LIPOPROTEIN"/>
    <property type="match status" value="1"/>
</dbReference>
<dbReference type="PANTHER" id="PTHR42928">
    <property type="entry name" value="TRICARBOXYLATE-BINDING PROTEIN"/>
    <property type="match status" value="1"/>
</dbReference>
<protein>
    <submittedName>
        <fullName evidence="2">Tripartite tricarboxylate transporter family receptor</fullName>
    </submittedName>
</protein>
<dbReference type="Proteomes" id="UP000238415">
    <property type="component" value="Unassembled WGS sequence"/>
</dbReference>
<name>A0A2T0AT68_9FIRM</name>
<dbReference type="Gene3D" id="3.40.190.10">
    <property type="entry name" value="Periplasmic binding protein-like II"/>
    <property type="match status" value="1"/>
</dbReference>
<evidence type="ECO:0000313" key="3">
    <source>
        <dbReference type="Proteomes" id="UP000238415"/>
    </source>
</evidence>
<comment type="similarity">
    <text evidence="1">Belongs to the UPF0065 (bug) family.</text>
</comment>